<evidence type="ECO:0000313" key="4">
    <source>
        <dbReference type="Proteomes" id="UP000254437"/>
    </source>
</evidence>
<dbReference type="RefSeq" id="WP_115007810.1">
    <property type="nucleotide sequence ID" value="NZ_UGQU01000003.1"/>
</dbReference>
<feature type="chain" id="PRO_5016780812" evidence="2">
    <location>
        <begin position="25"/>
        <end position="404"/>
    </location>
</feature>
<name>A0A378TRN2_MORLA</name>
<gene>
    <name evidence="3" type="ORF">NCTC10359_01946</name>
</gene>
<feature type="compositionally biased region" description="Basic and acidic residues" evidence="1">
    <location>
        <begin position="278"/>
        <end position="298"/>
    </location>
</feature>
<accession>A0A378TRN2</accession>
<evidence type="ECO:0000256" key="1">
    <source>
        <dbReference type="SAM" id="MobiDB-lite"/>
    </source>
</evidence>
<dbReference type="AlphaFoldDB" id="A0A378TRN2"/>
<sequence length="404" mass="45232">MNYNRPIIITLLAVLSLCSVLARADEMSVSYKKTTYPALNDAVQKRGLFDDSIQLDTERLKAGSKVTLSKNYPVVPYDPNHPNVKKQSTFNIKANAKTLAGRFARGINSAALAYAVVDLLGDGIDWVLDPNNNSIKYYHPDGYLWLDHHQKIHPSKESAANYNCKIVEPCISVKSISVSSYNPDVFDVYIVSDNPSITTAPSIQRIGTTKEQSMPLDTIANHVINNEDNSTTNVITNNYYNTVNETIIEQIEKGEHDNDIDTALRNVSQPDDSTSPNDKTDNKEQPSDETKPKDESKPFELPAFCDWAGKVCDFIDWVKKDDTDKDTDIDISPDNIQNIDSSIRFSGQCPSDVIINGSFAGKNFEFFNFKWHKFCEILSYIKYIIVSMASYQAVRILGGVNVND</sequence>
<keyword evidence="2" id="KW-0732">Signal</keyword>
<evidence type="ECO:0000313" key="3">
    <source>
        <dbReference type="EMBL" id="STZ63515.1"/>
    </source>
</evidence>
<evidence type="ECO:0000256" key="2">
    <source>
        <dbReference type="SAM" id="SignalP"/>
    </source>
</evidence>
<feature type="region of interest" description="Disordered" evidence="1">
    <location>
        <begin position="264"/>
        <end position="298"/>
    </location>
</feature>
<protein>
    <submittedName>
        <fullName evidence="3">Uncharacterized protein</fullName>
    </submittedName>
</protein>
<dbReference type="EMBL" id="UGQU01000003">
    <property type="protein sequence ID" value="STZ63515.1"/>
    <property type="molecule type" value="Genomic_DNA"/>
</dbReference>
<proteinExistence type="predicted"/>
<dbReference type="Proteomes" id="UP000254437">
    <property type="component" value="Unassembled WGS sequence"/>
</dbReference>
<feature type="compositionally biased region" description="Polar residues" evidence="1">
    <location>
        <begin position="265"/>
        <end position="277"/>
    </location>
</feature>
<reference evidence="3 4" key="1">
    <citation type="submission" date="2018-06" db="EMBL/GenBank/DDBJ databases">
        <authorList>
            <consortium name="Pathogen Informatics"/>
            <person name="Doyle S."/>
        </authorList>
    </citation>
    <scope>NUCLEOTIDE SEQUENCE [LARGE SCALE GENOMIC DNA]</scope>
    <source>
        <strain evidence="3 4">NCTC10359</strain>
    </source>
</reference>
<feature type="signal peptide" evidence="2">
    <location>
        <begin position="1"/>
        <end position="24"/>
    </location>
</feature>
<organism evidence="3 4">
    <name type="scientific">Moraxella lacunata</name>
    <dbReference type="NCBI Taxonomy" id="477"/>
    <lineage>
        <taxon>Bacteria</taxon>
        <taxon>Pseudomonadati</taxon>
        <taxon>Pseudomonadota</taxon>
        <taxon>Gammaproteobacteria</taxon>
        <taxon>Moraxellales</taxon>
        <taxon>Moraxellaceae</taxon>
        <taxon>Moraxella</taxon>
    </lineage>
</organism>